<organism evidence="8 9">
    <name type="scientific">Evansella alkalicola</name>
    <dbReference type="NCBI Taxonomy" id="745819"/>
    <lineage>
        <taxon>Bacteria</taxon>
        <taxon>Bacillati</taxon>
        <taxon>Bacillota</taxon>
        <taxon>Bacilli</taxon>
        <taxon>Bacillales</taxon>
        <taxon>Bacillaceae</taxon>
        <taxon>Evansella</taxon>
    </lineage>
</organism>
<evidence type="ECO:0000256" key="6">
    <source>
        <dbReference type="ARBA" id="ARBA00022694"/>
    </source>
</evidence>
<feature type="binding site" evidence="7">
    <location>
        <begin position="191"/>
        <end position="194"/>
    </location>
    <ligand>
        <name>substrate</name>
    </ligand>
</feature>
<feature type="binding site" evidence="7">
    <location>
        <position position="118"/>
    </location>
    <ligand>
        <name>S-adenosyl-L-methionine</name>
        <dbReference type="ChEBI" id="CHEBI:59789"/>
    </ligand>
</feature>
<dbReference type="PROSITE" id="PS51625">
    <property type="entry name" value="SAM_MT_TRMB"/>
    <property type="match status" value="1"/>
</dbReference>
<keyword evidence="9" id="KW-1185">Reference proteome</keyword>
<gene>
    <name evidence="7 8" type="primary">trmB</name>
    <name evidence="8" type="ORF">KS407_06400</name>
</gene>
<name>A0ABS6JR92_9BACI</name>
<dbReference type="GO" id="GO:0008176">
    <property type="term" value="F:tRNA (guanine(46)-N7)-methyltransferase activity"/>
    <property type="evidence" value="ECO:0007669"/>
    <property type="project" value="UniProtKB-EC"/>
</dbReference>
<feature type="binding site" evidence="7">
    <location>
        <position position="96"/>
    </location>
    <ligand>
        <name>S-adenosyl-L-methionine</name>
        <dbReference type="ChEBI" id="CHEBI:59789"/>
    </ligand>
</feature>
<feature type="binding site" evidence="7">
    <location>
        <position position="69"/>
    </location>
    <ligand>
        <name>S-adenosyl-L-methionine</name>
        <dbReference type="ChEBI" id="CHEBI:59789"/>
    </ligand>
</feature>
<evidence type="ECO:0000256" key="1">
    <source>
        <dbReference type="ARBA" id="ARBA00000142"/>
    </source>
</evidence>
<comment type="caution">
    <text evidence="8">The sequence shown here is derived from an EMBL/GenBank/DDBJ whole genome shotgun (WGS) entry which is preliminary data.</text>
</comment>
<dbReference type="EC" id="2.1.1.33" evidence="7"/>
<dbReference type="InterPro" id="IPR029063">
    <property type="entry name" value="SAM-dependent_MTases_sf"/>
</dbReference>
<proteinExistence type="inferred from homology"/>
<evidence type="ECO:0000256" key="3">
    <source>
        <dbReference type="ARBA" id="ARBA00022603"/>
    </source>
</evidence>
<evidence type="ECO:0000256" key="4">
    <source>
        <dbReference type="ARBA" id="ARBA00022679"/>
    </source>
</evidence>
<comment type="pathway">
    <text evidence="7">tRNA modification; N(7)-methylguanine-tRNA biosynthesis.</text>
</comment>
<dbReference type="Pfam" id="PF02390">
    <property type="entry name" value="Methyltransf_4"/>
    <property type="match status" value="1"/>
</dbReference>
<evidence type="ECO:0000313" key="8">
    <source>
        <dbReference type="EMBL" id="MBU9721074.1"/>
    </source>
</evidence>
<dbReference type="PANTHER" id="PTHR23417">
    <property type="entry name" value="3-DEOXY-D-MANNO-OCTULOSONIC-ACID TRANSFERASE/TRNA GUANINE-N 7 - -METHYLTRANSFERASE"/>
    <property type="match status" value="1"/>
</dbReference>
<sequence>MRLRNKPWAERVIVENPQIVEPEPRKWRGKWNEIFGNNHPIHVEVGTGKGRFVTRLGEAHPEWNVIGVEKYDSVIITGVERLQENPQQNVRLLKEDVTELTEFFAPNEIDRLYINFTDPWPKNRHAKRRLTHEGYLKQYKEVLKETGEIHMKTDNQGLFEYSLESLSQFGFKLKNICLDLHKSDIQGNIMTEYEERYNKRGMKIYRVEAHL</sequence>
<evidence type="ECO:0000256" key="5">
    <source>
        <dbReference type="ARBA" id="ARBA00022691"/>
    </source>
</evidence>
<evidence type="ECO:0000313" key="9">
    <source>
        <dbReference type="Proteomes" id="UP000790580"/>
    </source>
</evidence>
<comment type="function">
    <text evidence="2 7">Catalyzes the formation of N(7)-methylguanine at position 46 (m7G46) in tRNA.</text>
</comment>
<comment type="similarity">
    <text evidence="7">Belongs to the class I-like SAM-binding methyltransferase superfamily. TrmB family.</text>
</comment>
<dbReference type="NCBIfam" id="NF001080">
    <property type="entry name" value="PRK00121.2-2"/>
    <property type="match status" value="1"/>
</dbReference>
<dbReference type="CDD" id="cd02440">
    <property type="entry name" value="AdoMet_MTases"/>
    <property type="match status" value="1"/>
</dbReference>
<dbReference type="RefSeq" id="WP_088076256.1">
    <property type="nucleotide sequence ID" value="NZ_JAHQCR010000030.1"/>
</dbReference>
<comment type="caution">
    <text evidence="7">Lacks conserved residue(s) required for the propagation of feature annotation.</text>
</comment>
<dbReference type="InterPro" id="IPR055361">
    <property type="entry name" value="tRNA_methyltr_TrmB_bact"/>
</dbReference>
<keyword evidence="3 7" id="KW-0489">Methyltransferase</keyword>
<feature type="binding site" evidence="7">
    <location>
        <position position="154"/>
    </location>
    <ligand>
        <name>substrate</name>
    </ligand>
</feature>
<dbReference type="InterPro" id="IPR003358">
    <property type="entry name" value="tRNA_(Gua-N-7)_MeTrfase_Trmb"/>
</dbReference>
<dbReference type="Gene3D" id="3.40.50.150">
    <property type="entry name" value="Vaccinia Virus protein VP39"/>
    <property type="match status" value="1"/>
</dbReference>
<dbReference type="Proteomes" id="UP000790580">
    <property type="component" value="Unassembled WGS sequence"/>
</dbReference>
<evidence type="ECO:0000256" key="7">
    <source>
        <dbReference type="HAMAP-Rule" id="MF_01057"/>
    </source>
</evidence>
<dbReference type="PANTHER" id="PTHR23417:SF14">
    <property type="entry name" value="PENTACOTRIPEPTIDE-REPEAT REGION OF PRORP DOMAIN-CONTAINING PROTEIN"/>
    <property type="match status" value="1"/>
</dbReference>
<dbReference type="NCBIfam" id="TIGR00091">
    <property type="entry name" value="tRNA (guanosine(46)-N7)-methyltransferase TrmB"/>
    <property type="match status" value="1"/>
</dbReference>
<keyword evidence="6 7" id="KW-0819">tRNA processing</keyword>
<reference evidence="8 9" key="1">
    <citation type="submission" date="2021-06" db="EMBL/GenBank/DDBJ databases">
        <title>Bacillus sp. RD4P76, an endophyte from a halophyte.</title>
        <authorList>
            <person name="Sun J.-Q."/>
        </authorList>
    </citation>
    <scope>NUCLEOTIDE SEQUENCE [LARGE SCALE GENOMIC DNA]</scope>
    <source>
        <strain evidence="8 9">JCM 17098</strain>
    </source>
</reference>
<accession>A0ABS6JR92</accession>
<feature type="binding site" evidence="7">
    <location>
        <position position="44"/>
    </location>
    <ligand>
        <name>S-adenosyl-L-methionine</name>
        <dbReference type="ChEBI" id="CHEBI:59789"/>
    </ligand>
</feature>
<evidence type="ECO:0000256" key="2">
    <source>
        <dbReference type="ARBA" id="ARBA00003015"/>
    </source>
</evidence>
<protein>
    <recommendedName>
        <fullName evidence="7">tRNA (guanine-N(7)-)-methyltransferase</fullName>
        <ecNumber evidence="7">2.1.1.33</ecNumber>
    </recommendedName>
    <alternativeName>
        <fullName evidence="7">tRNA (guanine(46)-N(7))-methyltransferase</fullName>
    </alternativeName>
    <alternativeName>
        <fullName evidence="7">tRNA(m7G46)-methyltransferase</fullName>
    </alternativeName>
</protein>
<dbReference type="EMBL" id="JAHQCR010000030">
    <property type="protein sequence ID" value="MBU9721074.1"/>
    <property type="molecule type" value="Genomic_DNA"/>
</dbReference>
<dbReference type="SUPFAM" id="SSF53335">
    <property type="entry name" value="S-adenosyl-L-methionine-dependent methyltransferases"/>
    <property type="match status" value="1"/>
</dbReference>
<comment type="catalytic activity">
    <reaction evidence="1 7">
        <text>guanosine(46) in tRNA + S-adenosyl-L-methionine = N(7)-methylguanosine(46) in tRNA + S-adenosyl-L-homocysteine</text>
        <dbReference type="Rhea" id="RHEA:42708"/>
        <dbReference type="Rhea" id="RHEA-COMP:10188"/>
        <dbReference type="Rhea" id="RHEA-COMP:10189"/>
        <dbReference type="ChEBI" id="CHEBI:57856"/>
        <dbReference type="ChEBI" id="CHEBI:59789"/>
        <dbReference type="ChEBI" id="CHEBI:74269"/>
        <dbReference type="ChEBI" id="CHEBI:74480"/>
        <dbReference type="EC" id="2.1.1.33"/>
    </reaction>
</comment>
<dbReference type="HAMAP" id="MF_01057">
    <property type="entry name" value="tRNA_methyltr_TrmB"/>
    <property type="match status" value="1"/>
</dbReference>
<keyword evidence="4 7" id="KW-0808">Transferase</keyword>
<keyword evidence="5 7" id="KW-0949">S-adenosyl-L-methionine</keyword>
<feature type="binding site" evidence="7">
    <location>
        <position position="122"/>
    </location>
    <ligand>
        <name>substrate</name>
    </ligand>
</feature>